<gene>
    <name evidence="1" type="ORF">CEXT_428601</name>
</gene>
<reference evidence="1 2" key="1">
    <citation type="submission" date="2021-06" db="EMBL/GenBank/DDBJ databases">
        <title>Caerostris extrusa draft genome.</title>
        <authorList>
            <person name="Kono N."/>
            <person name="Arakawa K."/>
        </authorList>
    </citation>
    <scope>NUCLEOTIDE SEQUENCE [LARGE SCALE GENOMIC DNA]</scope>
</reference>
<evidence type="ECO:0000313" key="1">
    <source>
        <dbReference type="EMBL" id="GIY17117.1"/>
    </source>
</evidence>
<sequence length="157" mass="17799">MHLLYTLSKCWRPSSPSWRPFLNPATYPNNSLTSWHAFAGTRDNEAGLHPDDTLECNYWLHVNCSIQTVSPHFAGPTVKRAGHSEAEGLSGSPAVVRPWRAVTTCGIVPCRSLFTAWRNFARKQSSQERRFNSCIEALKQVNSFTNYFLNIQQVMLL</sequence>
<accession>A0AAV4R9P4</accession>
<keyword evidence="2" id="KW-1185">Reference proteome</keyword>
<dbReference type="EMBL" id="BPLR01007467">
    <property type="protein sequence ID" value="GIY17117.1"/>
    <property type="molecule type" value="Genomic_DNA"/>
</dbReference>
<dbReference type="AlphaFoldDB" id="A0AAV4R9P4"/>
<proteinExistence type="predicted"/>
<name>A0AAV4R9P4_CAEEX</name>
<protein>
    <submittedName>
        <fullName evidence="1">Uncharacterized protein</fullName>
    </submittedName>
</protein>
<comment type="caution">
    <text evidence="1">The sequence shown here is derived from an EMBL/GenBank/DDBJ whole genome shotgun (WGS) entry which is preliminary data.</text>
</comment>
<organism evidence="1 2">
    <name type="scientific">Caerostris extrusa</name>
    <name type="common">Bark spider</name>
    <name type="synonym">Caerostris bankana</name>
    <dbReference type="NCBI Taxonomy" id="172846"/>
    <lineage>
        <taxon>Eukaryota</taxon>
        <taxon>Metazoa</taxon>
        <taxon>Ecdysozoa</taxon>
        <taxon>Arthropoda</taxon>
        <taxon>Chelicerata</taxon>
        <taxon>Arachnida</taxon>
        <taxon>Araneae</taxon>
        <taxon>Araneomorphae</taxon>
        <taxon>Entelegynae</taxon>
        <taxon>Araneoidea</taxon>
        <taxon>Araneidae</taxon>
        <taxon>Caerostris</taxon>
    </lineage>
</organism>
<dbReference type="Proteomes" id="UP001054945">
    <property type="component" value="Unassembled WGS sequence"/>
</dbReference>
<evidence type="ECO:0000313" key="2">
    <source>
        <dbReference type="Proteomes" id="UP001054945"/>
    </source>
</evidence>